<feature type="domain" description="Glycosyltransferase subfamily 4-like N-terminal" evidence="1">
    <location>
        <begin position="17"/>
        <end position="171"/>
    </location>
</feature>
<dbReference type="Pfam" id="PF13439">
    <property type="entry name" value="Glyco_transf_4"/>
    <property type="match status" value="1"/>
</dbReference>
<dbReference type="SUPFAM" id="SSF53756">
    <property type="entry name" value="UDP-Glycosyltransferase/glycogen phosphorylase"/>
    <property type="match status" value="1"/>
</dbReference>
<dbReference type="AlphaFoldDB" id="A0A6S7E683"/>
<dbReference type="Proteomes" id="UP000494272">
    <property type="component" value="Unassembled WGS sequence"/>
</dbReference>
<accession>A0A6S7E683</accession>
<proteinExistence type="predicted"/>
<evidence type="ECO:0000313" key="3">
    <source>
        <dbReference type="Proteomes" id="UP000494272"/>
    </source>
</evidence>
<dbReference type="RefSeq" id="WP_054500287.1">
    <property type="nucleotide sequence ID" value="NZ_CADIKW010000010.1"/>
</dbReference>
<evidence type="ECO:0000259" key="1">
    <source>
        <dbReference type="Pfam" id="PF13439"/>
    </source>
</evidence>
<dbReference type="InterPro" id="IPR028098">
    <property type="entry name" value="Glyco_trans_4-like_N"/>
</dbReference>
<protein>
    <recommendedName>
        <fullName evidence="1">Glycosyltransferase subfamily 4-like N-terminal domain-containing protein</fullName>
    </recommendedName>
</protein>
<gene>
    <name evidence="2" type="ORF">LMG26841_04342</name>
</gene>
<sequence length="352" mass="40017">MKIAYVTFERPEPRKGSGKKIYEQARIWRTYGHEVRHFVLAPPGEGPPAEHSEHIFGRRVGKPMISAVWYSRQLRHHLGRWNPDLVYAREMIWWPGAVNALSGAPLVLEFNSLALSEYRRNSRLKYLLHRATRGFLPGVSSGLISVSREIDAELPFSGIPRTVISNGYNLDAVTPRAVPTNARPQIIFVGSAGQYWNGEDKIPRLARFLPECDFHVVQADFQAPQLPNLVAHGALYGEALARLYRNMDVGLGTLALHRKRMQEASPLKTREYLAYGIPVIGGYEDTDLDGADCYLRIDNTENNVDTEVSRIRRFVQQWKGRALDRAEIEAKISSRVKELARLAFFEQAARRR</sequence>
<keyword evidence="3" id="KW-1185">Reference proteome</keyword>
<reference evidence="2 3" key="1">
    <citation type="submission" date="2020-04" db="EMBL/GenBank/DDBJ databases">
        <authorList>
            <person name="De Canck E."/>
        </authorList>
    </citation>
    <scope>NUCLEOTIDE SEQUENCE [LARGE SCALE GENOMIC DNA]</scope>
    <source>
        <strain evidence="2 3">LMG 26841</strain>
    </source>
</reference>
<dbReference type="Gene3D" id="3.40.50.2000">
    <property type="entry name" value="Glycogen Phosphorylase B"/>
    <property type="match status" value="2"/>
</dbReference>
<organism evidence="2 3">
    <name type="scientific">Achromobacter dolens</name>
    <dbReference type="NCBI Taxonomy" id="1287738"/>
    <lineage>
        <taxon>Bacteria</taxon>
        <taxon>Pseudomonadati</taxon>
        <taxon>Pseudomonadota</taxon>
        <taxon>Betaproteobacteria</taxon>
        <taxon>Burkholderiales</taxon>
        <taxon>Alcaligenaceae</taxon>
        <taxon>Achromobacter</taxon>
    </lineage>
</organism>
<name>A0A6S7E683_9BURK</name>
<dbReference type="GO" id="GO:0016757">
    <property type="term" value="F:glycosyltransferase activity"/>
    <property type="evidence" value="ECO:0007669"/>
    <property type="project" value="UniProtKB-ARBA"/>
</dbReference>
<dbReference type="EMBL" id="CADIKW010000010">
    <property type="protein sequence ID" value="CAB3898291.1"/>
    <property type="molecule type" value="Genomic_DNA"/>
</dbReference>
<dbReference type="GeneID" id="94357886"/>
<evidence type="ECO:0000313" key="2">
    <source>
        <dbReference type="EMBL" id="CAB3898291.1"/>
    </source>
</evidence>